<proteinExistence type="predicted"/>
<dbReference type="HOGENOM" id="CLU_2344941_0_0_6"/>
<keyword evidence="2" id="KW-1185">Reference proteome</keyword>
<organism evidence="1 2">
    <name type="scientific">Ruthia magnifica subsp. Calyptogena magnifica</name>
    <dbReference type="NCBI Taxonomy" id="413404"/>
    <lineage>
        <taxon>Bacteria</taxon>
        <taxon>Pseudomonadati</taxon>
        <taxon>Pseudomonadota</taxon>
        <taxon>Gammaproteobacteria</taxon>
        <taxon>Candidatus Pseudothioglobaceae</taxon>
        <taxon>Candidatus Ruthturnera</taxon>
    </lineage>
</organism>
<sequence>MISYINEFARSLDDLLMSDIFIDIHNQVKVIHQEYREVRLFVHAMHLASSVDRIISNEYCIDLTKYQYLSDEFKQVFTSYKEKSIPKIVQMENLTTH</sequence>
<evidence type="ECO:0000313" key="1">
    <source>
        <dbReference type="EMBL" id="ABL02502.1"/>
    </source>
</evidence>
<evidence type="ECO:0000313" key="2">
    <source>
        <dbReference type="Proteomes" id="UP000002587"/>
    </source>
</evidence>
<name>A1AX45_RUTMC</name>
<dbReference type="Proteomes" id="UP000002587">
    <property type="component" value="Chromosome"/>
</dbReference>
<gene>
    <name evidence="1" type="ordered locus">Rmag_0775</name>
</gene>
<dbReference type="EMBL" id="CP000488">
    <property type="protein sequence ID" value="ABL02502.1"/>
    <property type="molecule type" value="Genomic_DNA"/>
</dbReference>
<accession>A1AX45</accession>
<reference evidence="1 2" key="1">
    <citation type="journal article" date="2007" name="Science">
        <title>The Calyptogena magnifica chemoautotrophic symbiont genome.</title>
        <authorList>
            <person name="Newton I.L.G."/>
            <person name="Woyke T."/>
            <person name="Auchtung T.A."/>
            <person name="Dilly G.F."/>
            <person name="Dutton R.J."/>
            <person name="Fisher M.C."/>
            <person name="Fontanez K.M."/>
            <person name="Lau E."/>
            <person name="Stewart F.J."/>
            <person name="Richardson P.M."/>
            <person name="Barry K.W."/>
            <person name="Saunders E."/>
            <person name="Detter J.C."/>
            <person name="Wu D."/>
            <person name="Eisen J.A."/>
            <person name="Cavanaugh C.M."/>
        </authorList>
    </citation>
    <scope>NUCLEOTIDE SEQUENCE [LARGE SCALE GENOMIC DNA]</scope>
    <source>
        <strain evidence="1 2">Cm</strain>
    </source>
</reference>
<protein>
    <submittedName>
        <fullName evidence="1">Uncharacterized protein</fullName>
    </submittedName>
</protein>
<dbReference type="OrthoDB" id="9811557at2"/>
<dbReference type="KEGG" id="rma:Rmag_0775"/>
<dbReference type="RefSeq" id="WP_011738127.1">
    <property type="nucleotide sequence ID" value="NC_008610.1"/>
</dbReference>
<dbReference type="AlphaFoldDB" id="A1AX45"/>